<dbReference type="EMBL" id="JBJKFK010000001">
    <property type="protein sequence ID" value="KAL3321308.1"/>
    <property type="molecule type" value="Genomic_DNA"/>
</dbReference>
<dbReference type="InterPro" id="IPR050358">
    <property type="entry name" value="RSE1/DDB1/CFT1"/>
</dbReference>
<dbReference type="GO" id="GO:0005634">
    <property type="term" value="C:nucleus"/>
    <property type="evidence" value="ECO:0007669"/>
    <property type="project" value="UniProtKB-SubCell"/>
</dbReference>
<evidence type="ECO:0000259" key="5">
    <source>
        <dbReference type="Pfam" id="PF23726"/>
    </source>
</evidence>
<feature type="domain" description="RSE1/DDB1/CPSF1 second beta-propeller" evidence="5">
    <location>
        <begin position="410"/>
        <end position="727"/>
    </location>
</feature>
<feature type="domain" description="RSE1/DDB1/CPSF1 first beta-propeller" evidence="4">
    <location>
        <begin position="17"/>
        <end position="369"/>
    </location>
</feature>
<gene>
    <name evidence="6" type="primary">DDB1</name>
    <name evidence="6" type="ORF">Ciccas_000015</name>
</gene>
<dbReference type="InterPro" id="IPR004871">
    <property type="entry name" value="RSE1/DDB1/CPSF1_C"/>
</dbReference>
<evidence type="ECO:0000313" key="7">
    <source>
        <dbReference type="Proteomes" id="UP001626550"/>
    </source>
</evidence>
<accession>A0ABD2QP54</accession>
<protein>
    <submittedName>
        <fullName evidence="6">DNA damage-binding protein 1</fullName>
    </submittedName>
</protein>
<dbReference type="Gene3D" id="2.130.10.10">
    <property type="entry name" value="YVTN repeat-like/Quinoprotein amine dehydrogenase"/>
    <property type="match status" value="3"/>
</dbReference>
<dbReference type="Gene3D" id="1.10.150.910">
    <property type="match status" value="1"/>
</dbReference>
<comment type="subcellular location">
    <subcellularLocation>
        <location evidence="1">Nucleus</location>
    </subcellularLocation>
</comment>
<dbReference type="InterPro" id="IPR058543">
    <property type="entry name" value="Beta-prop_RSE1/DDB1/CPSF1_2nd"/>
</dbReference>
<reference evidence="6 7" key="1">
    <citation type="submission" date="2024-11" db="EMBL/GenBank/DDBJ databases">
        <title>Adaptive evolution of stress response genes in parasites aligns with host niche diversity.</title>
        <authorList>
            <person name="Hahn C."/>
            <person name="Resl P."/>
        </authorList>
    </citation>
    <scope>NUCLEOTIDE SEQUENCE [LARGE SCALE GENOMIC DNA]</scope>
    <source>
        <strain evidence="6">EGGRZ-B1_66</strain>
        <tissue evidence="6">Body</tissue>
    </source>
</reference>
<dbReference type="Pfam" id="PF03178">
    <property type="entry name" value="CPSF_A"/>
    <property type="match status" value="1"/>
</dbReference>
<name>A0ABD2QP54_9PLAT</name>
<sequence length="1277" mass="140853">MAHFYHITVQKPTAVIASCTGNFVDNNELNLIIAKNSSIEVYCVDDNGLKLIKDIPINGSIYVAKLFRRRNSRKDSLFVLLASAQVAVIECCKRGNDIELTTIASGSIENKGARALDNGCDAIIDPSSSYIVVRFYHGLLKLISLDNLSRTITSEDIFDSSPNSNVNTFTLRITETNVIDMAFLYGCNFPTFAMIYVDDLVVNMKTYEIYGKEPVLRTMHPTLNSIETDSKLLIPVGKPHYGVIIASDKMVIYQSKDGSHLAQYIPLSQPRQVICYTKVDSSRYLLGDMAGRLYMLQLVQEETSSSMSTPKITAINVELLGEVVIPESISYLGNSIVFIGSAFGDSQLIRLKSDFDVEKNSYVDFLDQFTNVASIVDLCLFENKGQSQLITCSGALKEGSLRVILNGIGIQERASIEQEQIQSVWCFSAAPDCDYDDSVLISFINSSQLLSIGEDSIMAASLEGLDNENQTLYLAPMGKDSVVQVTLYEVRLIGVKSKSGLLGVWKPANGKHISCASSDEDTVAVASAQELILLQCCSTGINQLAQKQMSNEAACLHLSRIDGRPCLAVGLWLGHGVHLLSVPGLDSLCEGKLTDSTNHSSSSINLPRSILLTEMDTHPYLLVAMGDGTLFYFAIEMDQDNSVKLLDSKRVNVGSGPRVFLRLWQSRAGKKNVFVCSNRPCVLYSAKQKLVFANVNLLEVFHVAPFNGKFYSNCLCLVTPTGLVIGSVDEIKKLHIRTIPLEETPRRLALQKETNSLAVISFRQEIHRTGIGFRPLRSSISLNTKVHRTTSQLPKTAPPSAPYSDNKNCVIDVSSMLIFDKTCLELQAVHTFYYHQSLFEQATSITSMKLQSKLPQSESLDSVAETSGDNAEDVYVYVVGTAFILESEREPSRGRIHVFRWDEASARLTTLIVHDVAGAPYRLIDFNGKLLAAINSSVRLFEICPQTNSLKFLCSHNENITVLNLKCRNDYVLAGDIMKSLTLLLHRPNVQSFDVIGMHRDSRWVTSCEILDDDNFLGAEANQNLFVVTREAPEMSTQPVPPYSVSVFNSTQLLEPSVRALFVGGNCGNKSENSTAVASSTVTSSATQMQQNAGRTTLPENRRLADCAFMHVGDFVNCIVKGSMVHPATSHSATSSIQMDGEAWTAVNQQSFIYATVKGALGQVFQVSPVLFAFLREVESRLEKAIVPVGGFSHEEWRAFRQSKRIKMAQNFVDGDLLEMLLDLNIEEKQKIVEGLFCPVSLSGFGNAGVNSYQEPEVKPCTVEDLTLILEEMARIH</sequence>
<proteinExistence type="predicted"/>
<evidence type="ECO:0000256" key="2">
    <source>
        <dbReference type="ARBA" id="ARBA00023242"/>
    </source>
</evidence>
<evidence type="ECO:0000313" key="6">
    <source>
        <dbReference type="EMBL" id="KAL3321308.1"/>
    </source>
</evidence>
<dbReference type="Pfam" id="PF10433">
    <property type="entry name" value="Beta-prop_RSE1_1st"/>
    <property type="match status" value="1"/>
</dbReference>
<evidence type="ECO:0000259" key="4">
    <source>
        <dbReference type="Pfam" id="PF10433"/>
    </source>
</evidence>
<evidence type="ECO:0000259" key="3">
    <source>
        <dbReference type="Pfam" id="PF03178"/>
    </source>
</evidence>
<keyword evidence="2" id="KW-0539">Nucleus</keyword>
<feature type="domain" description="RSE1/DDB1/CPSF1 C-terminal" evidence="3">
    <location>
        <begin position="815"/>
        <end position="1222"/>
    </location>
</feature>
<evidence type="ECO:0000256" key="1">
    <source>
        <dbReference type="ARBA" id="ARBA00004123"/>
    </source>
</evidence>
<dbReference type="InterPro" id="IPR015943">
    <property type="entry name" value="WD40/YVTN_repeat-like_dom_sf"/>
</dbReference>
<keyword evidence="7" id="KW-1185">Reference proteome</keyword>
<dbReference type="InterPro" id="IPR018846">
    <property type="entry name" value="Beta-prop_RSE1/DDB1/CPSF1_1st"/>
</dbReference>
<organism evidence="6 7">
    <name type="scientific">Cichlidogyrus casuarinus</name>
    <dbReference type="NCBI Taxonomy" id="1844966"/>
    <lineage>
        <taxon>Eukaryota</taxon>
        <taxon>Metazoa</taxon>
        <taxon>Spiralia</taxon>
        <taxon>Lophotrochozoa</taxon>
        <taxon>Platyhelminthes</taxon>
        <taxon>Monogenea</taxon>
        <taxon>Monopisthocotylea</taxon>
        <taxon>Dactylogyridea</taxon>
        <taxon>Ancyrocephalidae</taxon>
        <taxon>Cichlidogyrus</taxon>
    </lineage>
</organism>
<dbReference type="PANTHER" id="PTHR10644">
    <property type="entry name" value="DNA REPAIR/RNA PROCESSING CPSF FAMILY"/>
    <property type="match status" value="1"/>
</dbReference>
<dbReference type="Pfam" id="PF23726">
    <property type="entry name" value="Beta-prop_RSE1_2nd"/>
    <property type="match status" value="1"/>
</dbReference>
<dbReference type="AlphaFoldDB" id="A0ABD2QP54"/>
<comment type="caution">
    <text evidence="6">The sequence shown here is derived from an EMBL/GenBank/DDBJ whole genome shotgun (WGS) entry which is preliminary data.</text>
</comment>
<dbReference type="Proteomes" id="UP001626550">
    <property type="component" value="Unassembled WGS sequence"/>
</dbReference>